<evidence type="ECO:0000313" key="6">
    <source>
        <dbReference type="EMBL" id="CBN78916.1"/>
    </source>
</evidence>
<protein>
    <submittedName>
        <fullName evidence="6">Uncharacterized protein</fullName>
    </submittedName>
</protein>
<dbReference type="EMBL" id="FN649736">
    <property type="protein sequence ID" value="CBN78916.1"/>
    <property type="molecule type" value="Genomic_DNA"/>
</dbReference>
<keyword evidence="3 5" id="KW-1133">Transmembrane helix</keyword>
<proteinExistence type="predicted"/>
<organism evidence="6 7">
    <name type="scientific">Ectocarpus siliculosus</name>
    <name type="common">Brown alga</name>
    <name type="synonym">Conferva siliculosa</name>
    <dbReference type="NCBI Taxonomy" id="2880"/>
    <lineage>
        <taxon>Eukaryota</taxon>
        <taxon>Sar</taxon>
        <taxon>Stramenopiles</taxon>
        <taxon>Ochrophyta</taxon>
        <taxon>PX clade</taxon>
        <taxon>Phaeophyceae</taxon>
        <taxon>Ectocarpales</taxon>
        <taxon>Ectocarpaceae</taxon>
        <taxon>Ectocarpus</taxon>
    </lineage>
</organism>
<evidence type="ECO:0000256" key="5">
    <source>
        <dbReference type="SAM" id="Phobius"/>
    </source>
</evidence>
<dbReference type="OrthoDB" id="5348404at2759"/>
<accession>D8LG17</accession>
<gene>
    <name evidence="6" type="ORF">Esi_0155_0047</name>
</gene>
<dbReference type="PANTHER" id="PTHR23423">
    <property type="entry name" value="ORGANIC SOLUTE TRANSPORTER-RELATED"/>
    <property type="match status" value="1"/>
</dbReference>
<dbReference type="eggNOG" id="KOG2641">
    <property type="taxonomic scope" value="Eukaryota"/>
</dbReference>
<dbReference type="AlphaFoldDB" id="D8LG17"/>
<reference evidence="6 7" key="1">
    <citation type="journal article" date="2010" name="Nature">
        <title>The Ectocarpus genome and the independent evolution of multicellularity in brown algae.</title>
        <authorList>
            <person name="Cock J.M."/>
            <person name="Sterck L."/>
            <person name="Rouze P."/>
            <person name="Scornet D."/>
            <person name="Allen A.E."/>
            <person name="Amoutzias G."/>
            <person name="Anthouard V."/>
            <person name="Artiguenave F."/>
            <person name="Aury J.M."/>
            <person name="Badger J.H."/>
            <person name="Beszteri B."/>
            <person name="Billiau K."/>
            <person name="Bonnet E."/>
            <person name="Bothwell J.H."/>
            <person name="Bowler C."/>
            <person name="Boyen C."/>
            <person name="Brownlee C."/>
            <person name="Carrano C.J."/>
            <person name="Charrier B."/>
            <person name="Cho G.Y."/>
            <person name="Coelho S.M."/>
            <person name="Collen J."/>
            <person name="Corre E."/>
            <person name="Da Silva C."/>
            <person name="Delage L."/>
            <person name="Delaroque N."/>
            <person name="Dittami S.M."/>
            <person name="Doulbeau S."/>
            <person name="Elias M."/>
            <person name="Farnham G."/>
            <person name="Gachon C.M."/>
            <person name="Gschloessl B."/>
            <person name="Heesch S."/>
            <person name="Jabbari K."/>
            <person name="Jubin C."/>
            <person name="Kawai H."/>
            <person name="Kimura K."/>
            <person name="Kloareg B."/>
            <person name="Kupper F.C."/>
            <person name="Lang D."/>
            <person name="Le Bail A."/>
            <person name="Leblanc C."/>
            <person name="Lerouge P."/>
            <person name="Lohr M."/>
            <person name="Lopez P.J."/>
            <person name="Martens C."/>
            <person name="Maumus F."/>
            <person name="Michel G."/>
            <person name="Miranda-Saavedra D."/>
            <person name="Morales J."/>
            <person name="Moreau H."/>
            <person name="Motomura T."/>
            <person name="Nagasato C."/>
            <person name="Napoli C.A."/>
            <person name="Nelson D.R."/>
            <person name="Nyvall-Collen P."/>
            <person name="Peters A.F."/>
            <person name="Pommier C."/>
            <person name="Potin P."/>
            <person name="Poulain J."/>
            <person name="Quesneville H."/>
            <person name="Read B."/>
            <person name="Rensing S.A."/>
            <person name="Ritter A."/>
            <person name="Rousvoal S."/>
            <person name="Samanta M."/>
            <person name="Samson G."/>
            <person name="Schroeder D.C."/>
            <person name="Segurens B."/>
            <person name="Strittmatter M."/>
            <person name="Tonon T."/>
            <person name="Tregear J.W."/>
            <person name="Valentin K."/>
            <person name="von Dassow P."/>
            <person name="Yamagishi T."/>
            <person name="Van de Peer Y."/>
            <person name="Wincker P."/>
        </authorList>
    </citation>
    <scope>NUCLEOTIDE SEQUENCE [LARGE SCALE GENOMIC DNA]</scope>
    <source>
        <strain evidence="7">Ec32 / CCAP1310/4</strain>
    </source>
</reference>
<dbReference type="InParanoid" id="D8LG17"/>
<keyword evidence="2 5" id="KW-0812">Transmembrane</keyword>
<sequence>MFKETEDVVLIVAGLSSAFAVGLSSLLIRRHLIHFSRPVVQGKIIGILWMVPIYAIDSFVSLRFKNTAPYVDMLRDCYEGYALYLFLALMVGYLGDGDEYKVVDILEQCPSSKHAWPFGLVMKGPMPHGRDFLRFAKFGTLQYSCVKPLAAFVALVLAPFGLFQEGDFSIYGGWLYISFVVNLSVCYAFYCLGMFYYVLKTPLKPFDPVPKFLCIKAVLFLSFWQGIVIAGLVKLNLIHEMGGWTTNNVEKGIQDLLVCVEMLVIAIAHTRAFSCKPYEDGAPRRDGASLLEAHFAHHSAIRDFNEGGGGGGS</sequence>
<feature type="transmembrane region" description="Helical" evidence="5">
    <location>
        <begin position="44"/>
        <end position="64"/>
    </location>
</feature>
<evidence type="ECO:0000256" key="4">
    <source>
        <dbReference type="ARBA" id="ARBA00023136"/>
    </source>
</evidence>
<evidence type="ECO:0000256" key="1">
    <source>
        <dbReference type="ARBA" id="ARBA00004141"/>
    </source>
</evidence>
<dbReference type="InterPro" id="IPR005178">
    <property type="entry name" value="Ostalpha/TMEM184C"/>
</dbReference>
<evidence type="ECO:0000313" key="7">
    <source>
        <dbReference type="Proteomes" id="UP000002630"/>
    </source>
</evidence>
<feature type="transmembrane region" description="Helical" evidence="5">
    <location>
        <begin position="76"/>
        <end position="94"/>
    </location>
</feature>
<dbReference type="Pfam" id="PF03619">
    <property type="entry name" value="Solute_trans_a"/>
    <property type="match status" value="1"/>
</dbReference>
<feature type="transmembrane region" description="Helical" evidence="5">
    <location>
        <begin position="141"/>
        <end position="162"/>
    </location>
</feature>
<dbReference type="OMA" id="IIKPIMA"/>
<evidence type="ECO:0000256" key="2">
    <source>
        <dbReference type="ARBA" id="ARBA00022692"/>
    </source>
</evidence>
<dbReference type="Proteomes" id="UP000002630">
    <property type="component" value="Linkage Group LG11"/>
</dbReference>
<comment type="subcellular location">
    <subcellularLocation>
        <location evidence="1">Membrane</location>
        <topology evidence="1">Multi-pass membrane protein</topology>
    </subcellularLocation>
</comment>
<feature type="transmembrane region" description="Helical" evidence="5">
    <location>
        <begin position="174"/>
        <end position="197"/>
    </location>
</feature>
<evidence type="ECO:0000256" key="3">
    <source>
        <dbReference type="ARBA" id="ARBA00022989"/>
    </source>
</evidence>
<dbReference type="GO" id="GO:0016020">
    <property type="term" value="C:membrane"/>
    <property type="evidence" value="ECO:0007669"/>
    <property type="project" value="UniProtKB-SubCell"/>
</dbReference>
<dbReference type="SMART" id="SM01417">
    <property type="entry name" value="Solute_trans_a"/>
    <property type="match status" value="1"/>
</dbReference>
<name>D8LG17_ECTSI</name>
<dbReference type="EMBL" id="FN648104">
    <property type="protein sequence ID" value="CBN78916.1"/>
    <property type="molecule type" value="Genomic_DNA"/>
</dbReference>
<keyword evidence="4 5" id="KW-0472">Membrane</keyword>
<keyword evidence="7" id="KW-1185">Reference proteome</keyword>
<dbReference type="STRING" id="2880.D8LG17"/>
<feature type="transmembrane region" description="Helical" evidence="5">
    <location>
        <begin position="217"/>
        <end position="237"/>
    </location>
</feature>